<feature type="domain" description="Enoyl reductase (ER)" evidence="1">
    <location>
        <begin position="13"/>
        <end position="321"/>
    </location>
</feature>
<dbReference type="SMART" id="SM00829">
    <property type="entry name" value="PKS_ER"/>
    <property type="match status" value="1"/>
</dbReference>
<protein>
    <submittedName>
        <fullName evidence="2">Alcohol dehydrogenase</fullName>
        <ecNumber evidence="2">1.1.1.1</ecNumber>
    </submittedName>
</protein>
<dbReference type="PANTHER" id="PTHR45033:SF3">
    <property type="entry name" value="DEHYDROGENASE, PUTATIVE (AFU_ORTHOLOGUE AFUA_2G13270)-RELATED"/>
    <property type="match status" value="1"/>
</dbReference>
<sequence length="323" mass="34305">MFAVYATHAAPDDPLSSLTVGEMPEPNVPTGSVRVKVTHASLNRHDLFTLQGISGHPEGINFPLILGNDAAGTLDDGTPVVIYPMMGSDDWRGDETMDPAWHIPSEFIHGTFADYVVVPQRNVIPLPSGLSPLHASVLGTAWLTAYRALFTKAQLRPGETVLIQGASGGMSTALIQLGRAAGLEVWATSRHEEGRAIAKRVGAHECFLPNEPLPRKAPAVIDSVGSTTFAHSLSSLARGGTLVVTGGTSGFDVSLNILPIIADQLTITGSIMGTLADMTNMMDLIVNAGITPEIGTVLPMERADEAFRAMWEGTTRGKMVFTR</sequence>
<dbReference type="Pfam" id="PF08240">
    <property type="entry name" value="ADH_N"/>
    <property type="match status" value="1"/>
</dbReference>
<dbReference type="InterPro" id="IPR011032">
    <property type="entry name" value="GroES-like_sf"/>
</dbReference>
<dbReference type="InterPro" id="IPR020843">
    <property type="entry name" value="ER"/>
</dbReference>
<dbReference type="Pfam" id="PF00107">
    <property type="entry name" value="ADH_zinc_N"/>
    <property type="match status" value="1"/>
</dbReference>
<proteinExistence type="predicted"/>
<dbReference type="InterPro" id="IPR052711">
    <property type="entry name" value="Zinc_ADH-like"/>
</dbReference>
<accession>A0A517TWQ4</accession>
<dbReference type="EMBL" id="CP036339">
    <property type="protein sequence ID" value="QDT72790.1"/>
    <property type="molecule type" value="Genomic_DNA"/>
</dbReference>
<dbReference type="Gene3D" id="3.90.180.10">
    <property type="entry name" value="Medium-chain alcohol dehydrogenases, catalytic domain"/>
    <property type="match status" value="1"/>
</dbReference>
<dbReference type="RefSeq" id="WP_145432323.1">
    <property type="nucleotide sequence ID" value="NZ_CP036339.1"/>
</dbReference>
<dbReference type="EC" id="1.1.1.1" evidence="2"/>
<dbReference type="SUPFAM" id="SSF50129">
    <property type="entry name" value="GroES-like"/>
    <property type="match status" value="1"/>
</dbReference>
<keyword evidence="2" id="KW-0560">Oxidoreductase</keyword>
<dbReference type="OrthoDB" id="9787435at2"/>
<evidence type="ECO:0000313" key="3">
    <source>
        <dbReference type="Proteomes" id="UP000317909"/>
    </source>
</evidence>
<name>A0A517TWQ4_9BACT</name>
<dbReference type="GO" id="GO:0004022">
    <property type="term" value="F:alcohol dehydrogenase (NAD+) activity"/>
    <property type="evidence" value="ECO:0007669"/>
    <property type="project" value="UniProtKB-EC"/>
</dbReference>
<gene>
    <name evidence="2" type="primary">adh_1</name>
    <name evidence="2" type="ORF">I41_19740</name>
</gene>
<dbReference type="InterPro" id="IPR013154">
    <property type="entry name" value="ADH-like_N"/>
</dbReference>
<reference evidence="2 3" key="1">
    <citation type="submission" date="2019-02" db="EMBL/GenBank/DDBJ databases">
        <title>Deep-cultivation of Planctomycetes and their phenomic and genomic characterization uncovers novel biology.</title>
        <authorList>
            <person name="Wiegand S."/>
            <person name="Jogler M."/>
            <person name="Boedeker C."/>
            <person name="Pinto D."/>
            <person name="Vollmers J."/>
            <person name="Rivas-Marin E."/>
            <person name="Kohn T."/>
            <person name="Peeters S.H."/>
            <person name="Heuer A."/>
            <person name="Rast P."/>
            <person name="Oberbeckmann S."/>
            <person name="Bunk B."/>
            <person name="Jeske O."/>
            <person name="Meyerdierks A."/>
            <person name="Storesund J.E."/>
            <person name="Kallscheuer N."/>
            <person name="Luecker S."/>
            <person name="Lage O.M."/>
            <person name="Pohl T."/>
            <person name="Merkel B.J."/>
            <person name="Hornburger P."/>
            <person name="Mueller R.-W."/>
            <person name="Bruemmer F."/>
            <person name="Labrenz M."/>
            <person name="Spormann A.M."/>
            <person name="Op den Camp H."/>
            <person name="Overmann J."/>
            <person name="Amann R."/>
            <person name="Jetten M.S.M."/>
            <person name="Mascher T."/>
            <person name="Medema M.H."/>
            <person name="Devos D.P."/>
            <person name="Kaster A.-K."/>
            <person name="Ovreas L."/>
            <person name="Rohde M."/>
            <person name="Galperin M.Y."/>
            <person name="Jogler C."/>
        </authorList>
    </citation>
    <scope>NUCLEOTIDE SEQUENCE [LARGE SCALE GENOMIC DNA]</scope>
    <source>
        <strain evidence="2 3">I41</strain>
    </source>
</reference>
<dbReference type="AlphaFoldDB" id="A0A517TWQ4"/>
<dbReference type="InterPro" id="IPR013149">
    <property type="entry name" value="ADH-like_C"/>
</dbReference>
<dbReference type="KEGG" id="llh:I41_19740"/>
<dbReference type="PANTHER" id="PTHR45033">
    <property type="match status" value="1"/>
</dbReference>
<evidence type="ECO:0000313" key="2">
    <source>
        <dbReference type="EMBL" id="QDT72790.1"/>
    </source>
</evidence>
<evidence type="ECO:0000259" key="1">
    <source>
        <dbReference type="SMART" id="SM00829"/>
    </source>
</evidence>
<keyword evidence="3" id="KW-1185">Reference proteome</keyword>
<dbReference type="InterPro" id="IPR036291">
    <property type="entry name" value="NAD(P)-bd_dom_sf"/>
</dbReference>
<organism evidence="2 3">
    <name type="scientific">Lacipirellula limnantheis</name>
    <dbReference type="NCBI Taxonomy" id="2528024"/>
    <lineage>
        <taxon>Bacteria</taxon>
        <taxon>Pseudomonadati</taxon>
        <taxon>Planctomycetota</taxon>
        <taxon>Planctomycetia</taxon>
        <taxon>Pirellulales</taxon>
        <taxon>Lacipirellulaceae</taxon>
        <taxon>Lacipirellula</taxon>
    </lineage>
</organism>
<dbReference type="Gene3D" id="3.40.50.720">
    <property type="entry name" value="NAD(P)-binding Rossmann-like Domain"/>
    <property type="match status" value="1"/>
</dbReference>
<dbReference type="SUPFAM" id="SSF51735">
    <property type="entry name" value="NAD(P)-binding Rossmann-fold domains"/>
    <property type="match status" value="1"/>
</dbReference>
<dbReference type="Proteomes" id="UP000317909">
    <property type="component" value="Chromosome"/>
</dbReference>